<feature type="chain" id="PRO_5007502225" description="Salt-induced outer membrane protein" evidence="1">
    <location>
        <begin position="24"/>
        <end position="385"/>
    </location>
</feature>
<dbReference type="EMBL" id="CP013342">
    <property type="protein sequence ID" value="AMU93976.1"/>
    <property type="molecule type" value="Genomic_DNA"/>
</dbReference>
<dbReference type="InterPro" id="IPR007433">
    <property type="entry name" value="DUF481"/>
</dbReference>
<keyword evidence="1" id="KW-0732">Signal</keyword>
<dbReference type="KEGG" id="ster:AOA14_05085"/>
<evidence type="ECO:0000313" key="3">
    <source>
        <dbReference type="Proteomes" id="UP000076234"/>
    </source>
</evidence>
<evidence type="ECO:0008006" key="4">
    <source>
        <dbReference type="Google" id="ProtNLM"/>
    </source>
</evidence>
<protein>
    <recommendedName>
        <fullName evidence="4">Salt-induced outer membrane protein</fullName>
    </recommendedName>
</protein>
<dbReference type="AlphaFoldDB" id="A0A142VW05"/>
<accession>A0A142VW05</accession>
<reference evidence="2 3" key="2">
    <citation type="journal article" date="2016" name="Genome Announc.">
        <title>Complete Genome Sequence of Sphingopyxis terrae Strain 203-1 (NBRC 111660), a Polyethylene Glycol Degrader.</title>
        <authorList>
            <person name="Ohtsubo Y."/>
            <person name="Nonoyama S."/>
            <person name="Nagata Y."/>
            <person name="Numata M."/>
            <person name="Tsuchikane K."/>
            <person name="Hosoyama A."/>
            <person name="Yamazoe A."/>
            <person name="Tsuda M."/>
            <person name="Fujita N."/>
            <person name="Kawai F."/>
        </authorList>
    </citation>
    <scope>NUCLEOTIDE SEQUENCE [LARGE SCALE GENOMIC DNA]</scope>
    <source>
        <strain evidence="2 3">203-1</strain>
    </source>
</reference>
<reference evidence="3" key="1">
    <citation type="submission" date="2015-11" db="EMBL/GenBank/DDBJ databases">
        <title>Complete genome sequence of a polyethylene glycol-degrading strain Sphingopyxis terrae strain 203-1 (NBRC 15098).</title>
        <authorList>
            <person name="Yoshiyuki O."/>
            <person name="Shouta N."/>
            <person name="Nagata Y."/>
            <person name="Numata M."/>
            <person name="Tsuchikane K."/>
            <person name="Hosoyama A."/>
            <person name="Yamazoe A."/>
            <person name="Tsuda M."/>
            <person name="Fujita N."/>
            <person name="Kawai F."/>
        </authorList>
    </citation>
    <scope>NUCLEOTIDE SEQUENCE [LARGE SCALE GENOMIC DNA]</scope>
    <source>
        <strain evidence="3">203-1</strain>
    </source>
</reference>
<dbReference type="Pfam" id="PF04338">
    <property type="entry name" value="DUF481"/>
    <property type="match status" value="1"/>
</dbReference>
<feature type="signal peptide" evidence="1">
    <location>
        <begin position="1"/>
        <end position="23"/>
    </location>
</feature>
<gene>
    <name evidence="2" type="ORF">AOA14_05085</name>
</gene>
<proteinExistence type="predicted"/>
<sequence length="385" mass="41024">MRQFAPLPVAILLTAVGAPPAHAAVTGPALPAATVPAVTAAMEVRPLPLPDPVRAMIGAAIDSGERKDVETVVALAKATNPRSLDEIDAILSAWRARTKREPERDPVLQMLAAAMASKKDGDVEAVGALAKKTSPAQVADIDALLVDYRAKRAAEKQAAADAARARLASAKFWQHWKGEGQIGASHSSGNSSSTGLSAGIALARKGLDWDQRFRVQSDYQRTNGKTTIEKYLAEYEPQIRMGDRAFGFGLGRWERDRMQGFDARWSASGGLGYKLIDGKKMTLNLKAGPAWRQTELVAGGLESELTGLAGLDFGWQMSPNLRLTQVASTIVGDRTTTTSSLTALNAKLSGALSARVSYSADIDTHPPAGVKTVDTLTRFTLVYGF</sequence>
<evidence type="ECO:0000256" key="1">
    <source>
        <dbReference type="SAM" id="SignalP"/>
    </source>
</evidence>
<evidence type="ECO:0000313" key="2">
    <source>
        <dbReference type="EMBL" id="AMU93976.1"/>
    </source>
</evidence>
<dbReference type="RefSeq" id="WP_062901019.1">
    <property type="nucleotide sequence ID" value="NZ_CP013342.1"/>
</dbReference>
<name>A0A142VW05_9SPHN</name>
<dbReference type="STRING" id="1219058.AOA14_05085"/>
<organism evidence="2 3">
    <name type="scientific">Sphingopyxis terrae subsp. terrae NBRC 15098</name>
    <dbReference type="NCBI Taxonomy" id="1219058"/>
    <lineage>
        <taxon>Bacteria</taxon>
        <taxon>Pseudomonadati</taxon>
        <taxon>Pseudomonadota</taxon>
        <taxon>Alphaproteobacteria</taxon>
        <taxon>Sphingomonadales</taxon>
        <taxon>Sphingomonadaceae</taxon>
        <taxon>Sphingopyxis</taxon>
    </lineage>
</organism>
<dbReference type="Proteomes" id="UP000076234">
    <property type="component" value="Chromosome"/>
</dbReference>